<gene>
    <name evidence="1" type="ORF">RQC66_24455</name>
</gene>
<protein>
    <submittedName>
        <fullName evidence="1">Uncharacterized protein</fullName>
    </submittedName>
</protein>
<dbReference type="Proteomes" id="UP001257948">
    <property type="component" value="Unassembled WGS sequence"/>
</dbReference>
<comment type="caution">
    <text evidence="1">The sequence shown here is derived from an EMBL/GenBank/DDBJ whole genome shotgun (WGS) entry which is preliminary data.</text>
</comment>
<keyword evidence="2" id="KW-1185">Reference proteome</keyword>
<evidence type="ECO:0000313" key="2">
    <source>
        <dbReference type="Proteomes" id="UP001257948"/>
    </source>
</evidence>
<proteinExistence type="predicted"/>
<dbReference type="EMBL" id="JAVTLL010000017">
    <property type="protein sequence ID" value="MDT7843878.1"/>
    <property type="molecule type" value="Genomic_DNA"/>
</dbReference>
<organism evidence="1 2">
    <name type="scientific">Streptomyces justiciae</name>
    <dbReference type="NCBI Taxonomy" id="2780140"/>
    <lineage>
        <taxon>Bacteria</taxon>
        <taxon>Bacillati</taxon>
        <taxon>Actinomycetota</taxon>
        <taxon>Actinomycetes</taxon>
        <taxon>Kitasatosporales</taxon>
        <taxon>Streptomycetaceae</taxon>
        <taxon>Streptomyces</taxon>
    </lineage>
</organism>
<reference evidence="2" key="1">
    <citation type="submission" date="2023-07" db="EMBL/GenBank/DDBJ databases">
        <title>Draft genome sequence of the endophytic actinobacterium Streptomyces justiciae WPN32, a potential antibiotic producer.</title>
        <authorList>
            <person name="Yasawong M."/>
            <person name="Pana W."/>
            <person name="Ganta P."/>
            <person name="Santapan N."/>
            <person name="Songngamsuk T."/>
            <person name="Phatcharaharikarn M."/>
            <person name="Kerdtoob S."/>
            <person name="Nantapong N."/>
        </authorList>
    </citation>
    <scope>NUCLEOTIDE SEQUENCE [LARGE SCALE GENOMIC DNA]</scope>
    <source>
        <strain evidence="2">WPN32</strain>
    </source>
</reference>
<name>A0ABU3LXP0_9ACTN</name>
<dbReference type="InterPro" id="IPR027417">
    <property type="entry name" value="P-loop_NTPase"/>
</dbReference>
<dbReference type="SUPFAM" id="SSF52540">
    <property type="entry name" value="P-loop containing nucleoside triphosphate hydrolases"/>
    <property type="match status" value="1"/>
</dbReference>
<evidence type="ECO:0000313" key="1">
    <source>
        <dbReference type="EMBL" id="MDT7843878.1"/>
    </source>
</evidence>
<accession>A0ABU3LXP0</accession>
<sequence length="628" mass="70032">MNNHYGDVYNVGSQFLATPPATPRRVAEDQLVALQRQFARPPGINAAYDVLRRDHTVIVEGAPGTGRSAAARVLLCELPRDHGTYHELTPEKPELDSGRWLALDLIGSQDRMLLDLSRADARTWHAVQKELSAFRHELIDKGAFLAVVLPHTAPEPLSSHFAHLRREIGKPDALEALTRHLRLLGVDEQVRQNTPQALRTYLESGPSMGDLARLAERIASLRGPGDFASWCEKALSAQTDRAHEVALLVPRLKKGRERALLLTSALLHGARSEAVYQGTNELVKVAGSAHDDRPLLEHRGLSDRLQAANARLGPDGRVEFPSPGFAEAARHYFWTNLPDVRGSLSKWMRTAVRLRDLDPAGRGALVERFTDLCVQTGEFGRLDQLVTAWTSESAHRIEVQAAAHLLKRGVESERSAGEYRTRIYEWSTTTHITPSLRAVLAEVCEKVMSVHHPEPALVRLHHLARRESPPGVAREALFRYVDEDRRLQRRLLARLATTQSSRHHRADADLFLSLRTLPSDFLLAASTREWLTLCWRSAFSLTASERWADCAARWLSTADEATDPALVDATVAVLVDASDLRYPILTRIYAEARRAVSPRLAALLLDAITAAQRKYFDQRPPDLEVSSS</sequence>
<dbReference type="RefSeq" id="WP_314203403.1">
    <property type="nucleotide sequence ID" value="NZ_JAVTLL010000017.1"/>
</dbReference>